<dbReference type="InterPro" id="IPR036640">
    <property type="entry name" value="ABC1_TM_sf"/>
</dbReference>
<feature type="domain" description="ABC transporter" evidence="10">
    <location>
        <begin position="481"/>
        <end position="715"/>
    </location>
</feature>
<sequence length="721" mass="82199">MATTPHFYRQTSNTDCGPTALRILLGLFGKHVQVWNITEKVPCIASGWSIQDFYQASSNFGLQTTSYTVNIDALKEIELPVVLLFNEHYVVCYRIKGDRYFIADPKRGKLKFSKEELLQRIKEENFVAIRCTTTPDFANIKSNRDSTLQIFSILLEYFTPYKRYVPKLLFVILIVCVAQLLIPFIARTIIDKGVTTSSFDFLLLLLIGNALLILTTIMGNFTQTYLVTHITNRVKVTMLNQYVEKVLRLPVQYFAQSNVGDLVQRVRDSERIQGYIVGTFFSSIVALLFLIIFSLVLLYFSRILFWVTLGCSVLYIGWTCLFLKERKKIDLNFWDLQAAGNKHVIDIHRCIFDIKSFGLDTMFGNKWRNIIVAQHKQNIRFLNFSQTQDVGANIISQGKDIALTYIACYYVLQGEITLGSLFAVQYILGMVSSPLTKLAYFLDQTQLAVISLQRIIAFNKQEEEVSKEKENASFIPLFKSLLLDNVSFKYIDGTMALKNVSLRLQLGQKVSIVGQSGCGKSTILKILCGLLTPLAGEYYLGTSNAKALNWRTLRNNNFSVLLQENTLMDGTILENIIGKEDFDEPRLIHAVENASIRREIEMMPDGYRTKIGSGHRKLSNGQKQRLLIARALYKEADIYLFDEMANGLSTEFEKKIIEKIDRQKKDALRVYVSHRGAALTNSDIILVLEKGHIVDCGTHEELLTRRSYYSSLFPIQETMKA</sequence>
<dbReference type="EMBL" id="CP012801">
    <property type="protein sequence ID" value="ALJ60345.1"/>
    <property type="molecule type" value="Genomic_DNA"/>
</dbReference>
<evidence type="ECO:0000256" key="2">
    <source>
        <dbReference type="ARBA" id="ARBA00022692"/>
    </source>
</evidence>
<evidence type="ECO:0000256" key="6">
    <source>
        <dbReference type="ARBA" id="ARBA00022989"/>
    </source>
</evidence>
<dbReference type="SUPFAM" id="SSF52540">
    <property type="entry name" value="P-loop containing nucleoside triphosphate hydrolases"/>
    <property type="match status" value="1"/>
</dbReference>
<dbReference type="GO" id="GO:0034040">
    <property type="term" value="F:ATPase-coupled lipid transmembrane transporter activity"/>
    <property type="evidence" value="ECO:0007669"/>
    <property type="project" value="TreeGrafter"/>
</dbReference>
<dbReference type="CDD" id="cd18571">
    <property type="entry name" value="ABC_6TM_peptidase_like"/>
    <property type="match status" value="1"/>
</dbReference>
<dbReference type="Proteomes" id="UP000061809">
    <property type="component" value="Chromosome"/>
</dbReference>
<keyword evidence="8" id="KW-0080">Bacteriocin transport</keyword>
<dbReference type="GO" id="GO:0005524">
    <property type="term" value="F:ATP binding"/>
    <property type="evidence" value="ECO:0007669"/>
    <property type="project" value="UniProtKB-KW"/>
</dbReference>
<dbReference type="PROSITE" id="PS50893">
    <property type="entry name" value="ABC_TRANSPORTER_2"/>
    <property type="match status" value="1"/>
</dbReference>
<evidence type="ECO:0000313" key="14">
    <source>
        <dbReference type="Proteomes" id="UP000061809"/>
    </source>
</evidence>
<evidence type="ECO:0000259" key="12">
    <source>
        <dbReference type="PROSITE" id="PS50990"/>
    </source>
</evidence>
<evidence type="ECO:0000256" key="4">
    <source>
        <dbReference type="ARBA" id="ARBA00022840"/>
    </source>
</evidence>
<dbReference type="Gene3D" id="3.90.70.10">
    <property type="entry name" value="Cysteine proteinases"/>
    <property type="match status" value="1"/>
</dbReference>
<dbReference type="SMART" id="SM00382">
    <property type="entry name" value="AAA"/>
    <property type="match status" value="1"/>
</dbReference>
<keyword evidence="6 9" id="KW-1133">Transmembrane helix</keyword>
<evidence type="ECO:0000256" key="9">
    <source>
        <dbReference type="SAM" id="Phobius"/>
    </source>
</evidence>
<protein>
    <submittedName>
        <fullName evidence="13">Toxin RTX-I translocation ATP-binding protein</fullName>
    </submittedName>
</protein>
<accession>A0A0P0GH43</accession>
<dbReference type="GO" id="GO:0015031">
    <property type="term" value="P:protein transport"/>
    <property type="evidence" value="ECO:0007669"/>
    <property type="project" value="UniProtKB-KW"/>
</dbReference>
<keyword evidence="3" id="KW-0547">Nucleotide-binding</keyword>
<dbReference type="GO" id="GO:0008233">
    <property type="term" value="F:peptidase activity"/>
    <property type="evidence" value="ECO:0007669"/>
    <property type="project" value="InterPro"/>
</dbReference>
<feature type="domain" description="ABC transmembrane type-1" evidence="11">
    <location>
        <begin position="168"/>
        <end position="447"/>
    </location>
</feature>
<dbReference type="PANTHER" id="PTHR24221:SF654">
    <property type="entry name" value="ATP-BINDING CASSETTE SUB-FAMILY B MEMBER 6"/>
    <property type="match status" value="1"/>
</dbReference>
<dbReference type="InterPro" id="IPR011527">
    <property type="entry name" value="ABC1_TM_dom"/>
</dbReference>
<keyword evidence="2 9" id="KW-0812">Transmembrane</keyword>
<dbReference type="AlphaFoldDB" id="A0A0P0GH43"/>
<dbReference type="InterPro" id="IPR003593">
    <property type="entry name" value="AAA+_ATPase"/>
</dbReference>
<dbReference type="InterPro" id="IPR003439">
    <property type="entry name" value="ABC_transporter-like_ATP-bd"/>
</dbReference>
<dbReference type="PROSITE" id="PS50990">
    <property type="entry name" value="PEPTIDASE_C39"/>
    <property type="match status" value="1"/>
</dbReference>
<dbReference type="InterPro" id="IPR039421">
    <property type="entry name" value="Type_1_exporter"/>
</dbReference>
<dbReference type="Pfam" id="PF03412">
    <property type="entry name" value="Peptidase_C39"/>
    <property type="match status" value="1"/>
</dbReference>
<feature type="transmembrane region" description="Helical" evidence="9">
    <location>
        <begin position="303"/>
        <end position="323"/>
    </location>
</feature>
<feature type="transmembrane region" description="Helical" evidence="9">
    <location>
        <begin position="168"/>
        <end position="190"/>
    </location>
</feature>
<dbReference type="Gene3D" id="3.40.50.300">
    <property type="entry name" value="P-loop containing nucleotide triphosphate hydrolases"/>
    <property type="match status" value="1"/>
</dbReference>
<evidence type="ECO:0000256" key="1">
    <source>
        <dbReference type="ARBA" id="ARBA00004651"/>
    </source>
</evidence>
<dbReference type="GO" id="GO:0016887">
    <property type="term" value="F:ATP hydrolysis activity"/>
    <property type="evidence" value="ECO:0007669"/>
    <property type="project" value="InterPro"/>
</dbReference>
<keyword evidence="5" id="KW-0653">Protein transport</keyword>
<dbReference type="GO" id="GO:0043213">
    <property type="term" value="P:bacteriocin transport"/>
    <property type="evidence" value="ECO:0007669"/>
    <property type="project" value="UniProtKB-KW"/>
</dbReference>
<feature type="domain" description="Peptidase C39" evidence="12">
    <location>
        <begin position="10"/>
        <end position="128"/>
    </location>
</feature>
<evidence type="ECO:0000256" key="5">
    <source>
        <dbReference type="ARBA" id="ARBA00022927"/>
    </source>
</evidence>
<evidence type="ECO:0000259" key="10">
    <source>
        <dbReference type="PROSITE" id="PS50893"/>
    </source>
</evidence>
<evidence type="ECO:0000256" key="3">
    <source>
        <dbReference type="ARBA" id="ARBA00022741"/>
    </source>
</evidence>
<evidence type="ECO:0000256" key="7">
    <source>
        <dbReference type="ARBA" id="ARBA00023136"/>
    </source>
</evidence>
<evidence type="ECO:0000256" key="8">
    <source>
        <dbReference type="ARBA" id="ARBA00043264"/>
    </source>
</evidence>
<dbReference type="PROSITE" id="PS50929">
    <property type="entry name" value="ABC_TM1F"/>
    <property type="match status" value="1"/>
</dbReference>
<dbReference type="GO" id="GO:0005886">
    <property type="term" value="C:plasma membrane"/>
    <property type="evidence" value="ECO:0007669"/>
    <property type="project" value="UniProtKB-SubCell"/>
</dbReference>
<keyword evidence="7 9" id="KW-0472">Membrane</keyword>
<dbReference type="GO" id="GO:0140359">
    <property type="term" value="F:ABC-type transporter activity"/>
    <property type="evidence" value="ECO:0007669"/>
    <property type="project" value="InterPro"/>
</dbReference>
<dbReference type="GO" id="GO:0006508">
    <property type="term" value="P:proteolysis"/>
    <property type="evidence" value="ECO:0007669"/>
    <property type="project" value="InterPro"/>
</dbReference>
<dbReference type="KEGG" id="bcel:BcellWH2_03108"/>
<dbReference type="Pfam" id="PF00664">
    <property type="entry name" value="ABC_membrane"/>
    <property type="match status" value="1"/>
</dbReference>
<dbReference type="PATRIC" id="fig|246787.4.peg.3215"/>
<dbReference type="Pfam" id="PF00005">
    <property type="entry name" value="ABC_tran"/>
    <property type="match status" value="1"/>
</dbReference>
<evidence type="ECO:0000313" key="13">
    <source>
        <dbReference type="EMBL" id="ALJ60345.1"/>
    </source>
</evidence>
<proteinExistence type="predicted"/>
<keyword evidence="5" id="KW-0813">Transport</keyword>
<dbReference type="InterPro" id="IPR027417">
    <property type="entry name" value="P-loop_NTPase"/>
</dbReference>
<keyword evidence="4 13" id="KW-0067">ATP-binding</keyword>
<dbReference type="RefSeq" id="WP_029426505.1">
    <property type="nucleotide sequence ID" value="NZ_CP012801.1"/>
</dbReference>
<organism evidence="13 14">
    <name type="scientific">Bacteroides cellulosilyticus</name>
    <dbReference type="NCBI Taxonomy" id="246787"/>
    <lineage>
        <taxon>Bacteria</taxon>
        <taxon>Pseudomonadati</taxon>
        <taxon>Bacteroidota</taxon>
        <taxon>Bacteroidia</taxon>
        <taxon>Bacteroidales</taxon>
        <taxon>Bacteroidaceae</taxon>
        <taxon>Bacteroides</taxon>
    </lineage>
</organism>
<gene>
    <name evidence="13" type="primary">apxIB_2</name>
    <name evidence="13" type="ORF">BcellWH2_03108</name>
</gene>
<feature type="transmembrane region" description="Helical" evidence="9">
    <location>
        <begin position="275"/>
        <end position="297"/>
    </location>
</feature>
<dbReference type="PANTHER" id="PTHR24221">
    <property type="entry name" value="ATP-BINDING CASSETTE SUB-FAMILY B"/>
    <property type="match status" value="1"/>
</dbReference>
<dbReference type="Gene3D" id="1.20.1560.10">
    <property type="entry name" value="ABC transporter type 1, transmembrane domain"/>
    <property type="match status" value="1"/>
</dbReference>
<reference evidence="13 14" key="1">
    <citation type="journal article" date="2015" name="Science">
        <title>Genetic determinants of in vivo fitness and diet responsiveness in multiple human gut Bacteroides.</title>
        <authorList>
            <person name="Wu M."/>
            <person name="McNulty N.P."/>
            <person name="Rodionov D.A."/>
            <person name="Khoroshkin M.S."/>
            <person name="Griffin N.W."/>
            <person name="Cheng J."/>
            <person name="Latreille P."/>
            <person name="Kerstetter R.A."/>
            <person name="Terrapon N."/>
            <person name="Henrissat B."/>
            <person name="Osterman A.L."/>
            <person name="Gordon J.I."/>
        </authorList>
    </citation>
    <scope>NUCLEOTIDE SEQUENCE [LARGE SCALE GENOMIC DNA]</scope>
    <source>
        <strain evidence="13 14">WH2</strain>
    </source>
</reference>
<name>A0A0P0GH43_9BACE</name>
<evidence type="ECO:0000259" key="11">
    <source>
        <dbReference type="PROSITE" id="PS50929"/>
    </source>
</evidence>
<dbReference type="InterPro" id="IPR005074">
    <property type="entry name" value="Peptidase_C39"/>
</dbReference>
<comment type="subcellular location">
    <subcellularLocation>
        <location evidence="1">Cell membrane</location>
        <topology evidence="1">Multi-pass membrane protein</topology>
    </subcellularLocation>
</comment>
<dbReference type="SUPFAM" id="SSF90123">
    <property type="entry name" value="ABC transporter transmembrane region"/>
    <property type="match status" value="1"/>
</dbReference>
<feature type="transmembrane region" description="Helical" evidence="9">
    <location>
        <begin position="202"/>
        <end position="221"/>
    </location>
</feature>